<accession>A0AB32T9E7</accession>
<dbReference type="AGR" id="ZFIN:ZDB-GENE-080829-12"/>
<proteinExistence type="inferred from homology"/>
<dbReference type="CTD" id="100000736"/>
<evidence type="ECO:0000256" key="3">
    <source>
        <dbReference type="ARBA" id="ARBA00022553"/>
    </source>
</evidence>
<dbReference type="InterPro" id="IPR009281">
    <property type="entry name" value="TMEM176A/TMEM176B"/>
</dbReference>
<dbReference type="GO" id="GO:0016020">
    <property type="term" value="C:membrane"/>
    <property type="evidence" value="ECO:0007669"/>
    <property type="project" value="UniProtKB-SubCell"/>
</dbReference>
<comment type="subcellular location">
    <subcellularLocation>
        <location evidence="1">Membrane</location>
        <topology evidence="1">Multi-pass membrane protein</topology>
    </subcellularLocation>
</comment>
<evidence type="ECO:0000256" key="2">
    <source>
        <dbReference type="ARBA" id="ARBA00006022"/>
    </source>
</evidence>
<dbReference type="AlphaFoldDB" id="A0AB32T9E7"/>
<organism evidence="8 10">
    <name type="scientific">Danio rerio</name>
    <name type="common">Zebrafish</name>
    <name type="synonym">Brachydanio rerio</name>
    <dbReference type="NCBI Taxonomy" id="7955"/>
    <lineage>
        <taxon>Eukaryota</taxon>
        <taxon>Metazoa</taxon>
        <taxon>Chordata</taxon>
        <taxon>Craniata</taxon>
        <taxon>Vertebrata</taxon>
        <taxon>Euteleostomi</taxon>
        <taxon>Actinopterygii</taxon>
        <taxon>Neopterygii</taxon>
        <taxon>Teleostei</taxon>
        <taxon>Ostariophysi</taxon>
        <taxon>Cypriniformes</taxon>
        <taxon>Danionidae</taxon>
        <taxon>Danioninae</taxon>
        <taxon>Danio</taxon>
    </lineage>
</organism>
<gene>
    <name evidence="9 10 11" type="primary">tmem176l.2</name>
</gene>
<keyword evidence="5 7" id="KW-1133">Transmembrane helix</keyword>
<evidence type="ECO:0000313" key="10">
    <source>
        <dbReference type="RefSeq" id="XP_068069929.1"/>
    </source>
</evidence>
<evidence type="ECO:0000256" key="4">
    <source>
        <dbReference type="ARBA" id="ARBA00022692"/>
    </source>
</evidence>
<dbReference type="PANTHER" id="PTHR15756:SF6">
    <property type="entry name" value="TRANSMEMBRANE PROTEIN 176A"/>
    <property type="match status" value="1"/>
</dbReference>
<dbReference type="RefSeq" id="NP_001373295.1">
    <property type="nucleotide sequence ID" value="NM_001386366.1"/>
</dbReference>
<keyword evidence="8" id="KW-1185">Reference proteome</keyword>
<protein>
    <submittedName>
        <fullName evidence="9 10">Transmembrane protein 176l.2</fullName>
    </submittedName>
</protein>
<feature type="transmembrane region" description="Helical" evidence="7">
    <location>
        <begin position="93"/>
        <end position="109"/>
    </location>
</feature>
<reference evidence="8" key="2">
    <citation type="journal article" date="2013" name="Nature">
        <title>The zebrafish reference genome sequence and its relationship to the human genome.</title>
        <authorList>
            <consortium name="Genome Reference Consortium Zebrafish"/>
            <person name="Howe K."/>
            <person name="Clark M.D."/>
            <person name="Torroja C.F."/>
            <person name="Torrance J."/>
            <person name="Berthelot C."/>
            <person name="Muffato M."/>
            <person name="Collins J.E."/>
            <person name="Humphray S."/>
            <person name="McLaren K."/>
            <person name="Matthews L."/>
            <person name="McLaren S."/>
            <person name="Sealy I."/>
            <person name="Caccamo M."/>
            <person name="Churcher C."/>
            <person name="Scott C."/>
            <person name="Barrett J.C."/>
            <person name="Koch R."/>
            <person name="Rauch G.J."/>
            <person name="White S."/>
            <person name="Chow W."/>
            <person name="Kilian B."/>
            <person name="Quintais L.T."/>
            <person name="Guerra-Assuncao J.A."/>
            <person name="Zhou Y."/>
            <person name="Gu Y."/>
            <person name="Yen J."/>
            <person name="Vogel J.H."/>
            <person name="Eyre T."/>
            <person name="Redmond S."/>
            <person name="Banerjee R."/>
            <person name="Chi J."/>
            <person name="Fu B."/>
            <person name="Langley E."/>
            <person name="Maguire S.F."/>
            <person name="Laird G.K."/>
            <person name="Lloyd D."/>
            <person name="Kenyon E."/>
            <person name="Donaldson S."/>
            <person name="Sehra H."/>
            <person name="Almeida-King J."/>
            <person name="Loveland J."/>
            <person name="Trevanion S."/>
            <person name="Jones M."/>
            <person name="Quail M."/>
            <person name="Willey D."/>
            <person name="Hunt A."/>
            <person name="Burton J."/>
            <person name="Sims S."/>
            <person name="McLay K."/>
            <person name="Plumb B."/>
            <person name="Davis J."/>
            <person name="Clee C."/>
            <person name="Oliver K."/>
            <person name="Clark R."/>
            <person name="Riddle C."/>
            <person name="Elliot D."/>
            <person name="Eliott D."/>
            <person name="Threadgold G."/>
            <person name="Harden G."/>
            <person name="Ware D."/>
            <person name="Begum S."/>
            <person name="Mortimore B."/>
            <person name="Mortimer B."/>
            <person name="Kerry G."/>
            <person name="Heath P."/>
            <person name="Phillimore B."/>
            <person name="Tracey A."/>
            <person name="Corby N."/>
            <person name="Dunn M."/>
            <person name="Johnson C."/>
            <person name="Wood J."/>
            <person name="Clark S."/>
            <person name="Pelan S."/>
            <person name="Griffiths G."/>
            <person name="Smith M."/>
            <person name="Glithero R."/>
            <person name="Howden P."/>
            <person name="Barker N."/>
            <person name="Lloyd C."/>
            <person name="Stevens C."/>
            <person name="Harley J."/>
            <person name="Holt K."/>
            <person name="Panagiotidis G."/>
            <person name="Lovell J."/>
            <person name="Beasley H."/>
            <person name="Henderson C."/>
            <person name="Gordon D."/>
            <person name="Auger K."/>
            <person name="Wright D."/>
            <person name="Collins J."/>
            <person name="Raisen C."/>
            <person name="Dyer L."/>
            <person name="Leung K."/>
            <person name="Robertson L."/>
            <person name="Ambridge K."/>
            <person name="Leongamornlert D."/>
            <person name="McGuire S."/>
            <person name="Gilderthorp R."/>
            <person name="Griffiths C."/>
            <person name="Manthravadi D."/>
            <person name="Nichol S."/>
            <person name="Barker G."/>
            <person name="Whitehead S."/>
            <person name="Kay M."/>
            <person name="Brown J."/>
            <person name="Murnane C."/>
            <person name="Gray E."/>
            <person name="Humphries M."/>
            <person name="Sycamore N."/>
            <person name="Barker D."/>
            <person name="Saunders D."/>
            <person name="Wallis J."/>
            <person name="Babbage A."/>
            <person name="Hammond S."/>
            <person name="Mashreghi-Mohammadi M."/>
            <person name="Barr L."/>
            <person name="Martin S."/>
            <person name="Wray P."/>
            <person name="Ellington A."/>
            <person name="Matthews N."/>
            <person name="Ellwood M."/>
            <person name="Woodmansey R."/>
            <person name="Clark G."/>
            <person name="Cooper J."/>
            <person name="Cooper J."/>
            <person name="Tromans A."/>
            <person name="Grafham D."/>
            <person name="Skuce C."/>
            <person name="Pandian R."/>
            <person name="Andrews R."/>
            <person name="Harrison E."/>
            <person name="Kimberley A."/>
            <person name="Garnett J."/>
            <person name="Fosker N."/>
            <person name="Hall R."/>
            <person name="Garner P."/>
            <person name="Kelly D."/>
            <person name="Bird C."/>
            <person name="Palmer S."/>
            <person name="Gehring I."/>
            <person name="Berger A."/>
            <person name="Dooley C.M."/>
            <person name="Ersan-Urun Z."/>
            <person name="Eser C."/>
            <person name="Geiger H."/>
            <person name="Geisler M."/>
            <person name="Karotki L."/>
            <person name="Kirn A."/>
            <person name="Konantz J."/>
            <person name="Konantz M."/>
            <person name="Oberlander M."/>
            <person name="Rudolph-Geiger S."/>
            <person name="Teucke M."/>
            <person name="Lanz C."/>
            <person name="Raddatz G."/>
            <person name="Osoegawa K."/>
            <person name="Zhu B."/>
            <person name="Rapp A."/>
            <person name="Widaa S."/>
            <person name="Langford C."/>
            <person name="Yang F."/>
            <person name="Schuster S.C."/>
            <person name="Carter N.P."/>
            <person name="Harrow J."/>
            <person name="Ning Z."/>
            <person name="Herrero J."/>
            <person name="Searle S.M."/>
            <person name="Enright A."/>
            <person name="Geisler R."/>
            <person name="Plasterk R.H."/>
            <person name="Lee C."/>
            <person name="Westerfield M."/>
            <person name="de Jong P.J."/>
            <person name="Zon L.I."/>
            <person name="Postlethwait J.H."/>
            <person name="Nusslein-Volhard C."/>
            <person name="Hubbard T.J."/>
            <person name="Roest Crollius H."/>
            <person name="Rogers J."/>
            <person name="Stemple D.L."/>
        </authorList>
    </citation>
    <scope>NUCLEOTIDE SEQUENCE [LARGE SCALE GENOMIC DNA]</scope>
    <source>
        <strain evidence="8">Tuebingen</strain>
    </source>
</reference>
<comment type="similarity">
    <text evidence="2">Belongs to the TMEM176 family.</text>
</comment>
<feature type="transmembrane region" description="Helical" evidence="7">
    <location>
        <begin position="191"/>
        <end position="212"/>
    </location>
</feature>
<dbReference type="Pfam" id="PF04103">
    <property type="entry name" value="CD20"/>
    <property type="match status" value="1"/>
</dbReference>
<reference evidence="9" key="1">
    <citation type="journal article" date="2010" name="PLoS ONE">
        <title>Phylogenetic analysis of the MS4A and TMEM176 gene families.</title>
        <authorList>
            <person name="Zuccolo J."/>
            <person name="Bau J."/>
            <person name="Childs S.J."/>
            <person name="Goss G.G."/>
            <person name="Sensen C.W."/>
            <person name="Deans J.P."/>
        </authorList>
    </citation>
    <scope>NUCLEOTIDE SEQUENCE</scope>
    <source>
        <strain evidence="9">Tuebingen</strain>
    </source>
</reference>
<name>A0AB32T9E7_DANRE</name>
<reference evidence="9 10" key="5">
    <citation type="submission" date="2025-04" db="UniProtKB">
        <authorList>
            <consortium name="RefSeq"/>
        </authorList>
    </citation>
    <scope>IDENTIFICATION</scope>
    <source>
        <strain evidence="9 10">Tuebingen</strain>
    </source>
</reference>
<sequence length="241" mass="26480">MPLTISQDEGLTIVMVNSNPKSKWPVLCQILGYLCYSPVCSVSRIMIGELANIHIGLGIVQMIIGVLNIAMGTLLMCLGYYENMFYMGQGPFWIGGVVLGIGVVCILVAKFPSSCLLIIGMLLNMISAGLAIAAIVLYAKDLSYGHDQYCRSYYYYQSYESRTPTPEESQRQVICEYYNNLNKMICGGLDIMMIVLSVLQLCVAISLCVLTLKTLCKKTENAKEDLEHGKPLLDDDIAGAA</sequence>
<keyword evidence="6 7" id="KW-0472">Membrane</keyword>
<evidence type="ECO:0000313" key="8">
    <source>
        <dbReference type="Proteomes" id="UP000000437"/>
    </source>
</evidence>
<dbReference type="GeneID" id="100000736"/>
<dbReference type="RefSeq" id="XP_068069929.1">
    <property type="nucleotide sequence ID" value="XM_068213828.1"/>
</dbReference>
<evidence type="ECO:0000256" key="7">
    <source>
        <dbReference type="SAM" id="Phobius"/>
    </source>
</evidence>
<evidence type="ECO:0000256" key="1">
    <source>
        <dbReference type="ARBA" id="ARBA00004141"/>
    </source>
</evidence>
<dbReference type="Proteomes" id="UP000000437">
    <property type="component" value="Chromosome 16"/>
</dbReference>
<dbReference type="KEGG" id="dre:100000736"/>
<feature type="transmembrane region" description="Helical" evidence="7">
    <location>
        <begin position="59"/>
        <end position="81"/>
    </location>
</feature>
<dbReference type="InterPro" id="IPR007237">
    <property type="entry name" value="CD20-like"/>
</dbReference>
<dbReference type="RefSeq" id="XP_073780492.1">
    <property type="nucleotide sequence ID" value="XM_073924391.1"/>
</dbReference>
<reference evidence="9" key="3">
    <citation type="journal article" date="2015" name="Nat. Commun.">
        <title>RFX transcription factors are essential for hearing in mice.</title>
        <authorList>
            <person name="Elkon R."/>
            <person name="Milon B."/>
            <person name="Morrison L."/>
            <person name="Shah M."/>
            <person name="Vijayakumar S."/>
            <person name="Racherla M."/>
            <person name="Leitch C.C."/>
            <person name="Silipino L."/>
            <person name="Hadi S."/>
            <person name="Weiss-Gayet M."/>
            <person name="Barras E."/>
            <person name="Schmid C.D."/>
            <person name="Ait-Lounis A."/>
            <person name="Barnes A."/>
            <person name="Song Y."/>
            <person name="Eisenman D.J."/>
            <person name="Eliyahu E."/>
            <person name="Frolenkov G.I."/>
            <person name="Strome S.E."/>
            <person name="Durand B."/>
            <person name="Zaghloul N.A."/>
            <person name="Jones S.M."/>
            <person name="Reith W."/>
            <person name="Hertzano R."/>
        </authorList>
    </citation>
    <scope>NUCLEOTIDE SEQUENCE</scope>
    <source>
        <strain evidence="9">Tuebingen</strain>
    </source>
</reference>
<dbReference type="ZFIN" id="ZDB-GENE-080829-12">
    <property type="gene designation" value="tmem176l.2"/>
</dbReference>
<keyword evidence="3" id="KW-0597">Phosphoprotein</keyword>
<reference evidence="9" key="4">
    <citation type="journal article" date="2016" name="BMC Genomics">
        <title>Gene evolution and gene expression after whole genome duplication in fish: the PhyloFish database.</title>
        <authorList>
            <person name="Pasquier J."/>
            <person name="Cabau C."/>
            <person name="Nguyen T."/>
            <person name="Jouanno E."/>
            <person name="Severac D."/>
            <person name="Braasch I."/>
            <person name="Journot L."/>
            <person name="Pontarotti P."/>
            <person name="Klopp C."/>
            <person name="Postlethwait J.H."/>
            <person name="Guiguen Y."/>
            <person name="Bobe J."/>
        </authorList>
    </citation>
    <scope>NUCLEOTIDE SEQUENCE</scope>
    <source>
        <strain evidence="9">Tuebingen</strain>
    </source>
</reference>
<evidence type="ECO:0000313" key="11">
    <source>
        <dbReference type="ZFIN" id="ZDB-GENE-080829-12"/>
    </source>
</evidence>
<evidence type="ECO:0000313" key="9">
    <source>
        <dbReference type="RefSeq" id="NP_001373295.1"/>
    </source>
</evidence>
<keyword evidence="4 7" id="KW-0812">Transmembrane</keyword>
<feature type="transmembrane region" description="Helical" evidence="7">
    <location>
        <begin position="116"/>
        <end position="139"/>
    </location>
</feature>
<evidence type="ECO:0000256" key="6">
    <source>
        <dbReference type="ARBA" id="ARBA00023136"/>
    </source>
</evidence>
<evidence type="ECO:0000256" key="5">
    <source>
        <dbReference type="ARBA" id="ARBA00022989"/>
    </source>
</evidence>
<dbReference type="PANTHER" id="PTHR15756">
    <property type="entry name" value="LR8/HCA112"/>
    <property type="match status" value="1"/>
</dbReference>